<sequence>MNSKDDYVKITSQNPVIIWWTMSFPGTSETRNCPGDIKCDIYSDRNLSKKFNVDAYLFYGSEIKFDNLPLPRNPKDTVWGLYHEESPRNVEELMSEDILKLFNFSSTYSRYSDVPYPLQHLETFQDITSKKYFAETSVKNKLLNDIAPVMYLQSDCETSTERDAYVKELMKYIKIDSYGTCVNNKKLPKKFTEDYLNNLNEDNFLKFIARYKFVVAIENGVCEDYVTEKFWRAIKVGTVPIYFGSPSIKDWCPNNKSAILLQDFPTPKILAEHLQKLLNDDKLYEEYLEHKTKQLISNQGLINENKYRPYQLHNMKIVEEFECFVCRRLHNKHNETNIHIVNKLHYNCPKPISALTLQVNPENLWVSSWKEATSRAKELYNKIMT</sequence>
<evidence type="ECO:0000259" key="12">
    <source>
        <dbReference type="Pfam" id="PF00852"/>
    </source>
</evidence>
<keyword evidence="11" id="KW-0333">Golgi apparatus</keyword>
<dbReference type="InterPro" id="IPR001503">
    <property type="entry name" value="Glyco_trans_10"/>
</dbReference>
<dbReference type="AlphaFoldDB" id="A0A922CJB5"/>
<dbReference type="EMBL" id="JH668365">
    <property type="protein sequence ID" value="KAG6449000.1"/>
    <property type="molecule type" value="Genomic_DNA"/>
</dbReference>
<evidence type="ECO:0000256" key="2">
    <source>
        <dbReference type="ARBA" id="ARBA00004922"/>
    </source>
</evidence>
<proteinExistence type="inferred from homology"/>
<dbReference type="PANTHER" id="PTHR11929">
    <property type="entry name" value="ALPHA- 1,3 -FUCOSYLTRANSFERASE"/>
    <property type="match status" value="1"/>
</dbReference>
<evidence type="ECO:0000256" key="11">
    <source>
        <dbReference type="RuleBase" id="RU003832"/>
    </source>
</evidence>
<keyword evidence="15" id="KW-1185">Reference proteome</keyword>
<evidence type="ECO:0000256" key="6">
    <source>
        <dbReference type="ARBA" id="ARBA00022692"/>
    </source>
</evidence>
<evidence type="ECO:0000256" key="9">
    <source>
        <dbReference type="ARBA" id="ARBA00023136"/>
    </source>
</evidence>
<evidence type="ECO:0000256" key="8">
    <source>
        <dbReference type="ARBA" id="ARBA00022989"/>
    </source>
</evidence>
<dbReference type="PANTHER" id="PTHR11929:SF194">
    <property type="entry name" value="ALPHA-(1,3)-FUCOSYLTRANSFERASE 10"/>
    <property type="match status" value="1"/>
</dbReference>
<dbReference type="Proteomes" id="UP000791440">
    <property type="component" value="Unassembled WGS sequence"/>
</dbReference>
<dbReference type="Pfam" id="PF00852">
    <property type="entry name" value="Glyco_transf_10"/>
    <property type="match status" value="1"/>
</dbReference>
<keyword evidence="7" id="KW-0735">Signal-anchor</keyword>
<reference evidence="14" key="2">
    <citation type="submission" date="2020-12" db="EMBL/GenBank/DDBJ databases">
        <authorList>
            <person name="Kanost M."/>
        </authorList>
    </citation>
    <scope>NUCLEOTIDE SEQUENCE</scope>
</reference>
<dbReference type="InterPro" id="IPR031481">
    <property type="entry name" value="Glyco_tran_10_N"/>
</dbReference>
<feature type="domain" description="Fucosyltransferase N-terminal" evidence="13">
    <location>
        <begin position="13"/>
        <end position="117"/>
    </location>
</feature>
<evidence type="ECO:0000313" key="14">
    <source>
        <dbReference type="EMBL" id="KAG6449000.1"/>
    </source>
</evidence>
<evidence type="ECO:0000256" key="7">
    <source>
        <dbReference type="ARBA" id="ARBA00022968"/>
    </source>
</evidence>
<dbReference type="EC" id="2.4.1.-" evidence="11"/>
<dbReference type="InterPro" id="IPR055270">
    <property type="entry name" value="Glyco_tran_10_C"/>
</dbReference>
<keyword evidence="5 11" id="KW-0808">Transferase</keyword>
<keyword evidence="9" id="KW-0472">Membrane</keyword>
<dbReference type="GO" id="GO:0046920">
    <property type="term" value="F:alpha-(1-&gt;3)-fucosyltransferase activity"/>
    <property type="evidence" value="ECO:0007669"/>
    <property type="project" value="TreeGrafter"/>
</dbReference>
<keyword evidence="4 11" id="KW-0328">Glycosyltransferase</keyword>
<evidence type="ECO:0000256" key="4">
    <source>
        <dbReference type="ARBA" id="ARBA00022676"/>
    </source>
</evidence>
<evidence type="ECO:0000256" key="1">
    <source>
        <dbReference type="ARBA" id="ARBA00004447"/>
    </source>
</evidence>
<name>A0A922CJB5_MANSE</name>
<comment type="caution">
    <text evidence="14">The sequence shown here is derived from an EMBL/GenBank/DDBJ whole genome shotgun (WGS) entry which is preliminary data.</text>
</comment>
<dbReference type="Pfam" id="PF17039">
    <property type="entry name" value="Glyco_tran_10_N"/>
    <property type="match status" value="1"/>
</dbReference>
<comment type="similarity">
    <text evidence="3 11">Belongs to the glycosyltransferase 10 family.</text>
</comment>
<comment type="subcellular location">
    <subcellularLocation>
        <location evidence="1 11">Golgi apparatus</location>
        <location evidence="1 11">Golgi stack membrane</location>
        <topology evidence="1 11">Single-pass type II membrane protein</topology>
    </subcellularLocation>
</comment>
<evidence type="ECO:0000259" key="13">
    <source>
        <dbReference type="Pfam" id="PF17039"/>
    </source>
</evidence>
<reference evidence="14" key="1">
    <citation type="journal article" date="2016" name="Insect Biochem. Mol. Biol.">
        <title>Multifaceted biological insights from a draft genome sequence of the tobacco hornworm moth, Manduca sexta.</title>
        <authorList>
            <person name="Kanost M.R."/>
            <person name="Arrese E.L."/>
            <person name="Cao X."/>
            <person name="Chen Y.R."/>
            <person name="Chellapilla S."/>
            <person name="Goldsmith M.R."/>
            <person name="Grosse-Wilde E."/>
            <person name="Heckel D.G."/>
            <person name="Herndon N."/>
            <person name="Jiang H."/>
            <person name="Papanicolaou A."/>
            <person name="Qu J."/>
            <person name="Soulages J.L."/>
            <person name="Vogel H."/>
            <person name="Walters J."/>
            <person name="Waterhouse R.M."/>
            <person name="Ahn S.J."/>
            <person name="Almeida F.C."/>
            <person name="An C."/>
            <person name="Aqrawi P."/>
            <person name="Bretschneider A."/>
            <person name="Bryant W.B."/>
            <person name="Bucks S."/>
            <person name="Chao H."/>
            <person name="Chevignon G."/>
            <person name="Christen J.M."/>
            <person name="Clarke D.F."/>
            <person name="Dittmer N.T."/>
            <person name="Ferguson L.C.F."/>
            <person name="Garavelou S."/>
            <person name="Gordon K.H.J."/>
            <person name="Gunaratna R.T."/>
            <person name="Han Y."/>
            <person name="Hauser F."/>
            <person name="He Y."/>
            <person name="Heidel-Fischer H."/>
            <person name="Hirsh A."/>
            <person name="Hu Y."/>
            <person name="Jiang H."/>
            <person name="Kalra D."/>
            <person name="Klinner C."/>
            <person name="Konig C."/>
            <person name="Kovar C."/>
            <person name="Kroll A.R."/>
            <person name="Kuwar S.S."/>
            <person name="Lee S.L."/>
            <person name="Lehman R."/>
            <person name="Li K."/>
            <person name="Li Z."/>
            <person name="Liang H."/>
            <person name="Lovelace S."/>
            <person name="Lu Z."/>
            <person name="Mansfield J.H."/>
            <person name="McCulloch K.J."/>
            <person name="Mathew T."/>
            <person name="Morton B."/>
            <person name="Muzny D.M."/>
            <person name="Neunemann D."/>
            <person name="Ongeri F."/>
            <person name="Pauchet Y."/>
            <person name="Pu L.L."/>
            <person name="Pyrousis I."/>
            <person name="Rao X.J."/>
            <person name="Redding A."/>
            <person name="Roesel C."/>
            <person name="Sanchez-Gracia A."/>
            <person name="Schaack S."/>
            <person name="Shukla A."/>
            <person name="Tetreau G."/>
            <person name="Wang Y."/>
            <person name="Xiong G.H."/>
            <person name="Traut W."/>
            <person name="Walsh T.K."/>
            <person name="Worley K.C."/>
            <person name="Wu D."/>
            <person name="Wu W."/>
            <person name="Wu Y.Q."/>
            <person name="Zhang X."/>
            <person name="Zou Z."/>
            <person name="Zucker H."/>
            <person name="Briscoe A.D."/>
            <person name="Burmester T."/>
            <person name="Clem R.J."/>
            <person name="Feyereisen R."/>
            <person name="Grimmelikhuijzen C.J.P."/>
            <person name="Hamodrakas S.J."/>
            <person name="Hansson B.S."/>
            <person name="Huguet E."/>
            <person name="Jermiin L.S."/>
            <person name="Lan Q."/>
            <person name="Lehman H.K."/>
            <person name="Lorenzen M."/>
            <person name="Merzendorfer H."/>
            <person name="Michalopoulos I."/>
            <person name="Morton D.B."/>
            <person name="Muthukrishnan S."/>
            <person name="Oakeshott J.G."/>
            <person name="Palmer W."/>
            <person name="Park Y."/>
            <person name="Passarelli A.L."/>
            <person name="Rozas J."/>
            <person name="Schwartz L.M."/>
            <person name="Smith W."/>
            <person name="Southgate A."/>
            <person name="Vilcinskas A."/>
            <person name="Vogt R."/>
            <person name="Wang P."/>
            <person name="Werren J."/>
            <person name="Yu X.Q."/>
            <person name="Zhou J.J."/>
            <person name="Brown S.J."/>
            <person name="Scherer S.E."/>
            <person name="Richards S."/>
            <person name="Blissard G.W."/>
        </authorList>
    </citation>
    <scope>NUCLEOTIDE SEQUENCE</scope>
</reference>
<protein>
    <recommendedName>
        <fullName evidence="11">Fucosyltransferase</fullName>
        <ecNumber evidence="11">2.4.1.-</ecNumber>
    </recommendedName>
</protein>
<keyword evidence="8" id="KW-1133">Transmembrane helix</keyword>
<keyword evidence="10" id="KW-0325">Glycoprotein</keyword>
<evidence type="ECO:0000256" key="10">
    <source>
        <dbReference type="ARBA" id="ARBA00023180"/>
    </source>
</evidence>
<evidence type="ECO:0000256" key="3">
    <source>
        <dbReference type="ARBA" id="ARBA00008919"/>
    </source>
</evidence>
<accession>A0A922CJB5</accession>
<evidence type="ECO:0000313" key="15">
    <source>
        <dbReference type="Proteomes" id="UP000791440"/>
    </source>
</evidence>
<organism evidence="14 15">
    <name type="scientific">Manduca sexta</name>
    <name type="common">Tobacco hawkmoth</name>
    <name type="synonym">Tobacco hornworm</name>
    <dbReference type="NCBI Taxonomy" id="7130"/>
    <lineage>
        <taxon>Eukaryota</taxon>
        <taxon>Metazoa</taxon>
        <taxon>Ecdysozoa</taxon>
        <taxon>Arthropoda</taxon>
        <taxon>Hexapoda</taxon>
        <taxon>Insecta</taxon>
        <taxon>Pterygota</taxon>
        <taxon>Neoptera</taxon>
        <taxon>Endopterygota</taxon>
        <taxon>Lepidoptera</taxon>
        <taxon>Glossata</taxon>
        <taxon>Ditrysia</taxon>
        <taxon>Bombycoidea</taxon>
        <taxon>Sphingidae</taxon>
        <taxon>Sphinginae</taxon>
        <taxon>Sphingini</taxon>
        <taxon>Manduca</taxon>
    </lineage>
</organism>
<keyword evidence="6 11" id="KW-0812">Transmembrane</keyword>
<gene>
    <name evidence="14" type="ORF">O3G_MSEX005808</name>
</gene>
<comment type="pathway">
    <text evidence="2">Protein modification; protein glycosylation.</text>
</comment>
<dbReference type="FunFam" id="3.40.50.11660:FF:000002">
    <property type="entry name" value="Alpha-(1,3)-fucosyltransferase"/>
    <property type="match status" value="1"/>
</dbReference>
<feature type="domain" description="Fucosyltransferase C-terminal" evidence="12">
    <location>
        <begin position="149"/>
        <end position="338"/>
    </location>
</feature>
<evidence type="ECO:0000256" key="5">
    <source>
        <dbReference type="ARBA" id="ARBA00022679"/>
    </source>
</evidence>
<dbReference type="GO" id="GO:0032580">
    <property type="term" value="C:Golgi cisterna membrane"/>
    <property type="evidence" value="ECO:0007669"/>
    <property type="project" value="UniProtKB-SubCell"/>
</dbReference>